<dbReference type="PANTHER" id="PTHR43790:SF3">
    <property type="entry name" value="D-ALLOSE IMPORT ATP-BINDING PROTEIN ALSA-RELATED"/>
    <property type="match status" value="1"/>
</dbReference>
<dbReference type="AlphaFoldDB" id="E1R7J8"/>
<evidence type="ECO:0000313" key="12">
    <source>
        <dbReference type="Proteomes" id="UP000002318"/>
    </source>
</evidence>
<proteinExistence type="predicted"/>
<dbReference type="Proteomes" id="UP000002318">
    <property type="component" value="Chromosome"/>
</dbReference>
<dbReference type="SUPFAM" id="SSF52540">
    <property type="entry name" value="P-loop containing nucleoside triphosphate hydrolases"/>
    <property type="match status" value="2"/>
</dbReference>
<dbReference type="KEGG" id="ssm:Spirs_3616"/>
<dbReference type="InterPro" id="IPR017871">
    <property type="entry name" value="ABC_transporter-like_CS"/>
</dbReference>
<keyword evidence="8" id="KW-1278">Translocase</keyword>
<accession>E1R7J8</accession>
<dbReference type="InterPro" id="IPR050107">
    <property type="entry name" value="ABC_carbohydrate_import_ATPase"/>
</dbReference>
<evidence type="ECO:0000256" key="1">
    <source>
        <dbReference type="ARBA" id="ARBA00004202"/>
    </source>
</evidence>
<dbReference type="SMART" id="SM00382">
    <property type="entry name" value="AAA"/>
    <property type="match status" value="2"/>
</dbReference>
<dbReference type="GO" id="GO:0005886">
    <property type="term" value="C:plasma membrane"/>
    <property type="evidence" value="ECO:0007669"/>
    <property type="project" value="UniProtKB-SubCell"/>
</dbReference>
<dbReference type="eggNOG" id="COG1129">
    <property type="taxonomic scope" value="Bacteria"/>
</dbReference>
<evidence type="ECO:0000256" key="6">
    <source>
        <dbReference type="ARBA" id="ARBA00022741"/>
    </source>
</evidence>
<evidence type="ECO:0000256" key="2">
    <source>
        <dbReference type="ARBA" id="ARBA00022448"/>
    </source>
</evidence>
<dbReference type="CDD" id="cd03215">
    <property type="entry name" value="ABC_Carb_Monos_II"/>
    <property type="match status" value="1"/>
</dbReference>
<feature type="domain" description="ABC transporter" evidence="10">
    <location>
        <begin position="6"/>
        <end position="242"/>
    </location>
</feature>
<dbReference type="Pfam" id="PF00005">
    <property type="entry name" value="ABC_tran"/>
    <property type="match status" value="2"/>
</dbReference>
<dbReference type="FunFam" id="3.40.50.300:FF:000127">
    <property type="entry name" value="Ribose import ATP-binding protein RbsA"/>
    <property type="match status" value="1"/>
</dbReference>
<dbReference type="PANTHER" id="PTHR43790">
    <property type="entry name" value="CARBOHYDRATE TRANSPORT ATP-BINDING PROTEIN MG119-RELATED"/>
    <property type="match status" value="1"/>
</dbReference>
<evidence type="ECO:0000256" key="9">
    <source>
        <dbReference type="ARBA" id="ARBA00023136"/>
    </source>
</evidence>
<evidence type="ECO:0000313" key="11">
    <source>
        <dbReference type="EMBL" id="ADK82703.1"/>
    </source>
</evidence>
<reference evidence="11 12" key="1">
    <citation type="journal article" date="2010" name="Stand. Genomic Sci.">
        <title>Complete genome sequence of Spirochaeta smaragdinae type strain (SEBR 4228).</title>
        <authorList>
            <person name="Mavromatis K."/>
            <person name="Yasawong M."/>
            <person name="Chertkov O."/>
            <person name="Lapidus A."/>
            <person name="Lucas S."/>
            <person name="Nolan M."/>
            <person name="Del Rio T.G."/>
            <person name="Tice H."/>
            <person name="Cheng J.F."/>
            <person name="Pitluck S."/>
            <person name="Liolios K."/>
            <person name="Ivanova N."/>
            <person name="Tapia R."/>
            <person name="Han C."/>
            <person name="Bruce D."/>
            <person name="Goodwin L."/>
            <person name="Pati A."/>
            <person name="Chen A."/>
            <person name="Palaniappan K."/>
            <person name="Land M."/>
            <person name="Hauser L."/>
            <person name="Chang Y.J."/>
            <person name="Jeffries C.D."/>
            <person name="Detter J.C."/>
            <person name="Rohde M."/>
            <person name="Brambilla E."/>
            <person name="Spring S."/>
            <person name="Goker M."/>
            <person name="Sikorski J."/>
            <person name="Woyke T."/>
            <person name="Bristow J."/>
            <person name="Eisen J.A."/>
            <person name="Markowitz V."/>
            <person name="Hugenholtz P."/>
            <person name="Klenk H.P."/>
            <person name="Kyrpides N.C."/>
        </authorList>
    </citation>
    <scope>NUCLEOTIDE SEQUENCE [LARGE SCALE GENOMIC DNA]</scope>
    <source>
        <strain evidence="12">DSM 11293 / JCM 15392 / SEBR 4228</strain>
    </source>
</reference>
<dbReference type="PROSITE" id="PS50893">
    <property type="entry name" value="ABC_TRANSPORTER_2"/>
    <property type="match status" value="2"/>
</dbReference>
<organism evidence="11 12">
    <name type="scientific">Sediminispirochaeta smaragdinae (strain DSM 11293 / JCM 15392 / SEBR 4228)</name>
    <name type="common">Spirochaeta smaragdinae</name>
    <dbReference type="NCBI Taxonomy" id="573413"/>
    <lineage>
        <taxon>Bacteria</taxon>
        <taxon>Pseudomonadati</taxon>
        <taxon>Spirochaetota</taxon>
        <taxon>Spirochaetia</taxon>
        <taxon>Spirochaetales</taxon>
        <taxon>Spirochaetaceae</taxon>
        <taxon>Sediminispirochaeta</taxon>
    </lineage>
</organism>
<dbReference type="InterPro" id="IPR003439">
    <property type="entry name" value="ABC_transporter-like_ATP-bd"/>
</dbReference>
<dbReference type="InterPro" id="IPR003593">
    <property type="entry name" value="AAA+_ATPase"/>
</dbReference>
<evidence type="ECO:0000256" key="7">
    <source>
        <dbReference type="ARBA" id="ARBA00022840"/>
    </source>
</evidence>
<sequence>MNEIVLEMKNIKKSFSGVHALKGIDFSLKKGEVHALLGENGAGKSTLIKTLGGIYRPDEGTITIRGSQVVIDKVTTAREYGIGIIHQEIVLVPHLSVAKNIYLGREPLTRGGILDEKRMITEAHTMISRLGLSIDVTRPVEELTIAQQQMVEIVKAISFNAKILVMDEPTSSLSEEEVEKLFETIGKLKTHNVSIIYISHRMEELFRISDRITVIRDGLYVGTKDTDKTNTHELVAMMVGRNLESFYTRTYNKLEGAPVVLDVKHLSSKGYFEDVSFSVRRGEVIGFAGLVGAGRSEIMMSIFGCPPQRSSGTVLLNGEEVHFTNSLQAIRKGIGFVPEDRKKQGLVLSNSVGYNITLASLRFLMKGISISKNKRQAIIDKHIKKLMIKTSSADAEVSSLSGGNQQKVVIAKWLATQPSLLILDEPTRGVDVGAKYEIYTIINQLASEGIAIIFISSELPEIINMCDSVCVVRAGKIVKQIPHETLSQEYIMQFAAGGKEHE</sequence>
<keyword evidence="3" id="KW-1003">Cell membrane</keyword>
<evidence type="ECO:0000256" key="3">
    <source>
        <dbReference type="ARBA" id="ARBA00022475"/>
    </source>
</evidence>
<gene>
    <name evidence="11" type="ordered locus">Spirs_3616</name>
</gene>
<dbReference type="InterPro" id="IPR027417">
    <property type="entry name" value="P-loop_NTPase"/>
</dbReference>
<dbReference type="EMBL" id="CP002116">
    <property type="protein sequence ID" value="ADK82703.1"/>
    <property type="molecule type" value="Genomic_DNA"/>
</dbReference>
<dbReference type="GO" id="GO:0005524">
    <property type="term" value="F:ATP binding"/>
    <property type="evidence" value="ECO:0007669"/>
    <property type="project" value="UniProtKB-KW"/>
</dbReference>
<evidence type="ECO:0000259" key="10">
    <source>
        <dbReference type="PROSITE" id="PS50893"/>
    </source>
</evidence>
<protein>
    <submittedName>
        <fullName evidence="11">ABC transporter related protein</fullName>
    </submittedName>
</protein>
<keyword evidence="2" id="KW-0813">Transport</keyword>
<keyword evidence="7" id="KW-0067">ATP-binding</keyword>
<keyword evidence="9" id="KW-0472">Membrane</keyword>
<dbReference type="PROSITE" id="PS00211">
    <property type="entry name" value="ABC_TRANSPORTER_1"/>
    <property type="match status" value="1"/>
</dbReference>
<keyword evidence="12" id="KW-1185">Reference proteome</keyword>
<dbReference type="RefSeq" id="WP_013256162.1">
    <property type="nucleotide sequence ID" value="NC_014364.1"/>
</dbReference>
<comment type="subcellular location">
    <subcellularLocation>
        <location evidence="1">Cell membrane</location>
        <topology evidence="1">Peripheral membrane protein</topology>
    </subcellularLocation>
</comment>
<evidence type="ECO:0000256" key="5">
    <source>
        <dbReference type="ARBA" id="ARBA00022737"/>
    </source>
</evidence>
<name>E1R7J8_SEDSS</name>
<evidence type="ECO:0000256" key="4">
    <source>
        <dbReference type="ARBA" id="ARBA00022597"/>
    </source>
</evidence>
<evidence type="ECO:0000256" key="8">
    <source>
        <dbReference type="ARBA" id="ARBA00022967"/>
    </source>
</evidence>
<dbReference type="STRING" id="573413.Spirs_3616"/>
<keyword evidence="6" id="KW-0547">Nucleotide-binding</keyword>
<keyword evidence="5" id="KW-0677">Repeat</keyword>
<dbReference type="HOGENOM" id="CLU_000604_92_3_12"/>
<dbReference type="GO" id="GO:0016887">
    <property type="term" value="F:ATP hydrolysis activity"/>
    <property type="evidence" value="ECO:0007669"/>
    <property type="project" value="InterPro"/>
</dbReference>
<keyword evidence="4" id="KW-0762">Sugar transport</keyword>
<dbReference type="Gene3D" id="3.40.50.300">
    <property type="entry name" value="P-loop containing nucleotide triphosphate hydrolases"/>
    <property type="match status" value="2"/>
</dbReference>
<feature type="domain" description="ABC transporter" evidence="10">
    <location>
        <begin position="254"/>
        <end position="499"/>
    </location>
</feature>
<dbReference type="CDD" id="cd03216">
    <property type="entry name" value="ABC_Carb_Monos_I"/>
    <property type="match status" value="1"/>
</dbReference>